<keyword evidence="9" id="KW-1185">Reference proteome</keyword>
<dbReference type="GO" id="GO:0005524">
    <property type="term" value="F:ATP binding"/>
    <property type="evidence" value="ECO:0007669"/>
    <property type="project" value="UniProtKB-KW"/>
</dbReference>
<dbReference type="NCBIfam" id="TIGR00229">
    <property type="entry name" value="sensory_box"/>
    <property type="match status" value="1"/>
</dbReference>
<dbReference type="InterPro" id="IPR003593">
    <property type="entry name" value="AAA+_ATPase"/>
</dbReference>
<dbReference type="PROSITE" id="PS50112">
    <property type="entry name" value="PAS"/>
    <property type="match status" value="1"/>
</dbReference>
<dbReference type="Pfam" id="PF02954">
    <property type="entry name" value="HTH_8"/>
    <property type="match status" value="1"/>
</dbReference>
<dbReference type="PRINTS" id="PR01590">
    <property type="entry name" value="HTHFIS"/>
</dbReference>
<dbReference type="AlphaFoldDB" id="A0A1I2C2K5"/>
<dbReference type="PANTHER" id="PTHR32071:SF57">
    <property type="entry name" value="C4-DICARBOXYLATE TRANSPORT TRANSCRIPTIONAL REGULATORY PROTEIN DCTD"/>
    <property type="match status" value="1"/>
</dbReference>
<dbReference type="InterPro" id="IPR035965">
    <property type="entry name" value="PAS-like_dom_sf"/>
</dbReference>
<dbReference type="RefSeq" id="WP_091659502.1">
    <property type="nucleotide sequence ID" value="NZ_FONT01000002.1"/>
</dbReference>
<reference evidence="8 9" key="1">
    <citation type="submission" date="2016-10" db="EMBL/GenBank/DDBJ databases">
        <authorList>
            <person name="de Groot N.N."/>
        </authorList>
    </citation>
    <scope>NUCLEOTIDE SEQUENCE [LARGE SCALE GENOMIC DNA]</scope>
    <source>
        <strain evidence="8 9">DSM 23995</strain>
    </source>
</reference>
<keyword evidence="1" id="KW-0547">Nucleotide-binding</keyword>
<dbReference type="GO" id="GO:0043565">
    <property type="term" value="F:sequence-specific DNA binding"/>
    <property type="evidence" value="ECO:0007669"/>
    <property type="project" value="InterPro"/>
</dbReference>
<dbReference type="InterPro" id="IPR002197">
    <property type="entry name" value="HTH_Fis"/>
</dbReference>
<evidence type="ECO:0000256" key="1">
    <source>
        <dbReference type="ARBA" id="ARBA00022741"/>
    </source>
</evidence>
<keyword evidence="4" id="KW-0804">Transcription</keyword>
<dbReference type="PROSITE" id="PS00688">
    <property type="entry name" value="SIGMA54_INTERACT_3"/>
    <property type="match status" value="1"/>
</dbReference>
<dbReference type="InterPro" id="IPR058031">
    <property type="entry name" value="AAA_lid_NorR"/>
</dbReference>
<dbReference type="FunFam" id="3.40.50.300:FF:000006">
    <property type="entry name" value="DNA-binding transcriptional regulator NtrC"/>
    <property type="match status" value="1"/>
</dbReference>
<dbReference type="Gene3D" id="1.10.8.60">
    <property type="match status" value="1"/>
</dbReference>
<dbReference type="Pfam" id="PF00989">
    <property type="entry name" value="PAS"/>
    <property type="match status" value="1"/>
</dbReference>
<dbReference type="InterPro" id="IPR025662">
    <property type="entry name" value="Sigma_54_int_dom_ATP-bd_1"/>
</dbReference>
<evidence type="ECO:0000313" key="8">
    <source>
        <dbReference type="EMBL" id="SFE62392.1"/>
    </source>
</evidence>
<dbReference type="InterPro" id="IPR013767">
    <property type="entry name" value="PAS_fold"/>
</dbReference>
<evidence type="ECO:0000259" key="6">
    <source>
        <dbReference type="PROSITE" id="PS50045"/>
    </source>
</evidence>
<evidence type="ECO:0000313" key="9">
    <source>
        <dbReference type="Proteomes" id="UP000199516"/>
    </source>
</evidence>
<name>A0A1I2C2K5_9BACI</name>
<dbReference type="Gene3D" id="1.10.10.60">
    <property type="entry name" value="Homeodomain-like"/>
    <property type="match status" value="1"/>
</dbReference>
<protein>
    <submittedName>
        <fullName evidence="8">PAS domain S-box-containing protein</fullName>
    </submittedName>
</protein>
<dbReference type="SUPFAM" id="SSF46689">
    <property type="entry name" value="Homeodomain-like"/>
    <property type="match status" value="1"/>
</dbReference>
<dbReference type="OrthoDB" id="9771372at2"/>
<accession>A0A1I2C2K5</accession>
<dbReference type="SMART" id="SM00382">
    <property type="entry name" value="AAA"/>
    <property type="match status" value="1"/>
</dbReference>
<keyword evidence="3" id="KW-0805">Transcription regulation</keyword>
<dbReference type="InterPro" id="IPR009057">
    <property type="entry name" value="Homeodomain-like_sf"/>
</dbReference>
<keyword evidence="2" id="KW-0067">ATP-binding</keyword>
<feature type="domain" description="PAS" evidence="7">
    <location>
        <begin position="78"/>
        <end position="119"/>
    </location>
</feature>
<organism evidence="8 9">
    <name type="scientific">Alteribacillus iranensis</name>
    <dbReference type="NCBI Taxonomy" id="930128"/>
    <lineage>
        <taxon>Bacteria</taxon>
        <taxon>Bacillati</taxon>
        <taxon>Bacillota</taxon>
        <taxon>Bacilli</taxon>
        <taxon>Bacillales</taxon>
        <taxon>Bacillaceae</taxon>
        <taxon>Alteribacillus</taxon>
    </lineage>
</organism>
<evidence type="ECO:0000256" key="2">
    <source>
        <dbReference type="ARBA" id="ARBA00022840"/>
    </source>
</evidence>
<feature type="region of interest" description="Disordered" evidence="5">
    <location>
        <begin position="462"/>
        <end position="509"/>
    </location>
</feature>
<dbReference type="Gene3D" id="3.30.450.20">
    <property type="entry name" value="PAS domain"/>
    <property type="match status" value="1"/>
</dbReference>
<dbReference type="Proteomes" id="UP000199516">
    <property type="component" value="Unassembled WGS sequence"/>
</dbReference>
<dbReference type="GO" id="GO:0006355">
    <property type="term" value="P:regulation of DNA-templated transcription"/>
    <property type="evidence" value="ECO:0007669"/>
    <property type="project" value="InterPro"/>
</dbReference>
<gene>
    <name evidence="8" type="ORF">SAMN05192532_102645</name>
</gene>
<feature type="domain" description="Sigma-54 factor interaction" evidence="6">
    <location>
        <begin position="218"/>
        <end position="447"/>
    </location>
</feature>
<dbReference type="Gene3D" id="3.40.50.300">
    <property type="entry name" value="P-loop containing nucleotide triphosphate hydrolases"/>
    <property type="match status" value="1"/>
</dbReference>
<dbReference type="CDD" id="cd00009">
    <property type="entry name" value="AAA"/>
    <property type="match status" value="1"/>
</dbReference>
<dbReference type="PANTHER" id="PTHR32071">
    <property type="entry name" value="TRANSCRIPTIONAL REGULATORY PROTEIN"/>
    <property type="match status" value="1"/>
</dbReference>
<dbReference type="Pfam" id="PF00158">
    <property type="entry name" value="Sigma54_activat"/>
    <property type="match status" value="1"/>
</dbReference>
<sequence>MKKEWEEYTADKWMAPVEKAEHAAVTAPPVQPDTVVIGITEAQVPCHVVNEQKQIVGLLMKDSLLQAYREWTKSLEHHREITDVILNSAYEGVAVVDREGIIVQMNKAYRNFLGIPREEQVLGRRVEDIIENTKLHRTIQTGVPEKGEIQVIQGQKMVVHRIPIWKEGEVTGAIGMLIFEGVSELYRILGKAGNMETPPPFEEEKKETRTSFYSFEQILGSSEALLESKSKARKAARSKATILLTGESGTGKELFAQAIHKMSGRKGEFVPINCSAIPEHLLESELFGYEEGAFTGAKRGGHKGKFEAANYGTIFLDEISTMPYSMQAKLLRILEERAVVKVGGHVPFPLNVRVIAATNDNLEELVEEGTFRQDLYYRLHVIHVPIPPLRDRREDIPRLIGYYLKKFSEENYVSVKSIDHHVLECLQAYDWPGNIRELTNVVEQLVILSEGDEITLSDVPTHVKSGYQTNGQREEKPLKRSQHEQEKEIIEEELRRQKGNKKKTAESLGIHRTTLYKKIKEYNIPS</sequence>
<dbReference type="InterPro" id="IPR025944">
    <property type="entry name" value="Sigma_54_int_dom_CS"/>
</dbReference>
<dbReference type="SUPFAM" id="SSF52540">
    <property type="entry name" value="P-loop containing nucleoside triphosphate hydrolases"/>
    <property type="match status" value="1"/>
</dbReference>
<dbReference type="InterPro" id="IPR027417">
    <property type="entry name" value="P-loop_NTPase"/>
</dbReference>
<dbReference type="InterPro" id="IPR000014">
    <property type="entry name" value="PAS"/>
</dbReference>
<evidence type="ECO:0000259" key="7">
    <source>
        <dbReference type="PROSITE" id="PS50112"/>
    </source>
</evidence>
<dbReference type="STRING" id="930128.SAMN05192532_102645"/>
<dbReference type="InterPro" id="IPR002078">
    <property type="entry name" value="Sigma_54_int"/>
</dbReference>
<dbReference type="PROSITE" id="PS50045">
    <property type="entry name" value="SIGMA54_INTERACT_4"/>
    <property type="match status" value="1"/>
</dbReference>
<dbReference type="Pfam" id="PF25601">
    <property type="entry name" value="AAA_lid_14"/>
    <property type="match status" value="1"/>
</dbReference>
<dbReference type="PROSITE" id="PS00675">
    <property type="entry name" value="SIGMA54_INTERACT_1"/>
    <property type="match status" value="1"/>
</dbReference>
<proteinExistence type="predicted"/>
<dbReference type="SUPFAM" id="SSF55785">
    <property type="entry name" value="PYP-like sensor domain (PAS domain)"/>
    <property type="match status" value="1"/>
</dbReference>
<evidence type="ECO:0000256" key="5">
    <source>
        <dbReference type="SAM" id="MobiDB-lite"/>
    </source>
</evidence>
<feature type="compositionally biased region" description="Basic and acidic residues" evidence="5">
    <location>
        <begin position="472"/>
        <end position="496"/>
    </location>
</feature>
<dbReference type="CDD" id="cd00130">
    <property type="entry name" value="PAS"/>
    <property type="match status" value="1"/>
</dbReference>
<dbReference type="EMBL" id="FONT01000002">
    <property type="protein sequence ID" value="SFE62392.1"/>
    <property type="molecule type" value="Genomic_DNA"/>
</dbReference>
<evidence type="ECO:0000256" key="4">
    <source>
        <dbReference type="ARBA" id="ARBA00023163"/>
    </source>
</evidence>
<evidence type="ECO:0000256" key="3">
    <source>
        <dbReference type="ARBA" id="ARBA00023015"/>
    </source>
</evidence>